<evidence type="ECO:0000256" key="1">
    <source>
        <dbReference type="SAM" id="SignalP"/>
    </source>
</evidence>
<dbReference type="OrthoDB" id="6314035at2"/>
<dbReference type="Proteomes" id="UP000321419">
    <property type="component" value="Unassembled WGS sequence"/>
</dbReference>
<proteinExistence type="predicted"/>
<organism evidence="2 3">
    <name type="scientific">Pseudoalteromonas espejiana</name>
    <dbReference type="NCBI Taxonomy" id="28107"/>
    <lineage>
        <taxon>Bacteria</taxon>
        <taxon>Pseudomonadati</taxon>
        <taxon>Pseudomonadota</taxon>
        <taxon>Gammaproteobacteria</taxon>
        <taxon>Alteromonadales</taxon>
        <taxon>Pseudoalteromonadaceae</taxon>
        <taxon>Pseudoalteromonas</taxon>
    </lineage>
</organism>
<accession>A0A510Y2I2</accession>
<dbReference type="AlphaFoldDB" id="A0A510Y2I2"/>
<comment type="caution">
    <text evidence="2">The sequence shown here is derived from an EMBL/GenBank/DDBJ whole genome shotgun (WGS) entry which is preliminary data.</text>
</comment>
<name>A0A510Y2I2_9GAMM</name>
<keyword evidence="1" id="KW-0732">Signal</keyword>
<reference evidence="2 3" key="1">
    <citation type="submission" date="2019-07" db="EMBL/GenBank/DDBJ databases">
        <title>Whole genome shotgun sequence of Pseudoalteromonas espejiana NBRC 102222.</title>
        <authorList>
            <person name="Hosoyama A."/>
            <person name="Uohara A."/>
            <person name="Ohji S."/>
            <person name="Ichikawa N."/>
        </authorList>
    </citation>
    <scope>NUCLEOTIDE SEQUENCE [LARGE SCALE GENOMIC DNA]</scope>
    <source>
        <strain evidence="2 3">NBRC 102222</strain>
    </source>
</reference>
<feature type="signal peptide" evidence="1">
    <location>
        <begin position="1"/>
        <end position="25"/>
    </location>
</feature>
<dbReference type="EMBL" id="BJUM01000057">
    <property type="protein sequence ID" value="GEK56837.1"/>
    <property type="molecule type" value="Genomic_DNA"/>
</dbReference>
<gene>
    <name evidence="2" type="ORF">PES01_36820</name>
</gene>
<sequence length="115" mass="12632">MNLIRKVISSVVIVGSFGFANDALAARSCSVIVDDIQLNHSQVIVKTTNSITHMANDKLTLAYQDTQFGQILEKLAEAKSLETPVKIYILEEFNGDDARSCSDSITDYIGSVHRI</sequence>
<evidence type="ECO:0000313" key="3">
    <source>
        <dbReference type="Proteomes" id="UP000321419"/>
    </source>
</evidence>
<evidence type="ECO:0000313" key="2">
    <source>
        <dbReference type="EMBL" id="GEK56837.1"/>
    </source>
</evidence>
<feature type="chain" id="PRO_5022215369" evidence="1">
    <location>
        <begin position="26"/>
        <end position="115"/>
    </location>
</feature>
<protein>
    <submittedName>
        <fullName evidence="2">Uncharacterized protein</fullName>
    </submittedName>
</protein>
<dbReference type="RefSeq" id="WP_054201576.1">
    <property type="nucleotide sequence ID" value="NZ_BJUM01000057.1"/>
</dbReference>
<keyword evidence="3" id="KW-1185">Reference proteome</keyword>